<dbReference type="InterPro" id="IPR051460">
    <property type="entry name" value="HdrC_iron-sulfur_subunit"/>
</dbReference>
<dbReference type="AlphaFoldDB" id="A0A2M8AW60"/>
<keyword evidence="4" id="KW-0408">Iron</keyword>
<keyword evidence="3" id="KW-0560">Oxidoreductase</keyword>
<evidence type="ECO:0000256" key="3">
    <source>
        <dbReference type="ARBA" id="ARBA00023002"/>
    </source>
</evidence>
<evidence type="ECO:0000313" key="7">
    <source>
        <dbReference type="EMBL" id="PJB30430.1"/>
    </source>
</evidence>
<comment type="caution">
    <text evidence="7">The sequence shown here is derived from an EMBL/GenBank/DDBJ whole genome shotgun (WGS) entry which is preliminary data.</text>
</comment>
<organism evidence="7 8">
    <name type="scientific">Candidatus Desantisbacteria bacterium CG_4_9_14_3_um_filter_40_11</name>
    <dbReference type="NCBI Taxonomy" id="1974546"/>
    <lineage>
        <taxon>Bacteria</taxon>
        <taxon>Candidatus Desantisiibacteriota</taxon>
    </lineage>
</organism>
<accession>A0A2M8AW60</accession>
<proteinExistence type="predicted"/>
<dbReference type="GO" id="GO:0005886">
    <property type="term" value="C:plasma membrane"/>
    <property type="evidence" value="ECO:0007669"/>
    <property type="project" value="TreeGrafter"/>
</dbReference>
<name>A0A2M8AW60_9BACT</name>
<sequence length="185" mass="21071">MMQKLLINNNILKFKEDIEGLSKQRISNCYQCGKCTAGCPVAFAMDYPPNQVIRMIQLGLRNEVMSSHAIWFCASCETCTTRCPREIDLARIMDSLRIIAQAENKVSVREVPILNQIFLKSIELTGRVYEVGVIGAYNFFSLNPFKDIPLGIKMFLKGKLNLMPHSAGNFRGLFKRIREKSCDRN</sequence>
<evidence type="ECO:0000259" key="6">
    <source>
        <dbReference type="PROSITE" id="PS51379"/>
    </source>
</evidence>
<dbReference type="GO" id="GO:0046872">
    <property type="term" value="F:metal ion binding"/>
    <property type="evidence" value="ECO:0007669"/>
    <property type="project" value="UniProtKB-KW"/>
</dbReference>
<reference evidence="8" key="1">
    <citation type="submission" date="2017-09" db="EMBL/GenBank/DDBJ databases">
        <title>Depth-based differentiation of microbial function through sediment-hosted aquifers and enrichment of novel symbionts in the deep terrestrial subsurface.</title>
        <authorList>
            <person name="Probst A.J."/>
            <person name="Ladd B."/>
            <person name="Jarett J.K."/>
            <person name="Geller-Mcgrath D.E."/>
            <person name="Sieber C.M.K."/>
            <person name="Emerson J.B."/>
            <person name="Anantharaman K."/>
            <person name="Thomas B.C."/>
            <person name="Malmstrom R."/>
            <person name="Stieglmeier M."/>
            <person name="Klingl A."/>
            <person name="Woyke T."/>
            <person name="Ryan C.M."/>
            <person name="Banfield J.F."/>
        </authorList>
    </citation>
    <scope>NUCLEOTIDE SEQUENCE [LARGE SCALE GENOMIC DNA]</scope>
</reference>
<dbReference type="InterPro" id="IPR009051">
    <property type="entry name" value="Helical_ferredxn"/>
</dbReference>
<dbReference type="PANTHER" id="PTHR43255:SF1">
    <property type="entry name" value="IRON-SULFUR-BINDING OXIDOREDUCTASE FADF-RELATED"/>
    <property type="match status" value="1"/>
</dbReference>
<keyword evidence="5" id="KW-0411">Iron-sulfur</keyword>
<evidence type="ECO:0000256" key="5">
    <source>
        <dbReference type="ARBA" id="ARBA00023014"/>
    </source>
</evidence>
<evidence type="ECO:0000256" key="4">
    <source>
        <dbReference type="ARBA" id="ARBA00023004"/>
    </source>
</evidence>
<gene>
    <name evidence="7" type="ORF">CO110_00585</name>
</gene>
<dbReference type="InterPro" id="IPR017900">
    <property type="entry name" value="4Fe4S_Fe_S_CS"/>
</dbReference>
<dbReference type="PROSITE" id="PS00198">
    <property type="entry name" value="4FE4S_FER_1"/>
    <property type="match status" value="2"/>
</dbReference>
<dbReference type="PROSITE" id="PS51379">
    <property type="entry name" value="4FE4S_FER_2"/>
    <property type="match status" value="1"/>
</dbReference>
<dbReference type="Proteomes" id="UP000231366">
    <property type="component" value="Unassembled WGS sequence"/>
</dbReference>
<keyword evidence="2" id="KW-0479">Metal-binding</keyword>
<evidence type="ECO:0000313" key="8">
    <source>
        <dbReference type="Proteomes" id="UP000231366"/>
    </source>
</evidence>
<evidence type="ECO:0000256" key="2">
    <source>
        <dbReference type="ARBA" id="ARBA00022723"/>
    </source>
</evidence>
<dbReference type="Gene3D" id="1.10.1060.10">
    <property type="entry name" value="Alpha-helical ferredoxin"/>
    <property type="match status" value="1"/>
</dbReference>
<keyword evidence="1" id="KW-0004">4Fe-4S</keyword>
<feature type="domain" description="4Fe-4S ferredoxin-type" evidence="6">
    <location>
        <begin position="19"/>
        <end position="50"/>
    </location>
</feature>
<evidence type="ECO:0000256" key="1">
    <source>
        <dbReference type="ARBA" id="ARBA00022485"/>
    </source>
</evidence>
<dbReference type="InterPro" id="IPR017896">
    <property type="entry name" value="4Fe4S_Fe-S-bd"/>
</dbReference>
<dbReference type="SUPFAM" id="SSF46548">
    <property type="entry name" value="alpha-helical ferredoxin"/>
    <property type="match status" value="1"/>
</dbReference>
<protein>
    <submittedName>
        <fullName evidence="7">Heterodisulfide reductase subunit C</fullName>
    </submittedName>
</protein>
<dbReference type="GO" id="GO:0016491">
    <property type="term" value="F:oxidoreductase activity"/>
    <property type="evidence" value="ECO:0007669"/>
    <property type="project" value="UniProtKB-KW"/>
</dbReference>
<dbReference type="EMBL" id="PFUI01000016">
    <property type="protein sequence ID" value="PJB30430.1"/>
    <property type="molecule type" value="Genomic_DNA"/>
</dbReference>
<dbReference type="Pfam" id="PF13183">
    <property type="entry name" value="Fer4_8"/>
    <property type="match status" value="1"/>
</dbReference>
<dbReference type="GO" id="GO:0051539">
    <property type="term" value="F:4 iron, 4 sulfur cluster binding"/>
    <property type="evidence" value="ECO:0007669"/>
    <property type="project" value="UniProtKB-KW"/>
</dbReference>
<dbReference type="PANTHER" id="PTHR43255">
    <property type="entry name" value="IRON-SULFUR-BINDING OXIDOREDUCTASE FADF-RELATED-RELATED"/>
    <property type="match status" value="1"/>
</dbReference>